<feature type="compositionally biased region" description="Polar residues" evidence="1">
    <location>
        <begin position="555"/>
        <end position="581"/>
    </location>
</feature>
<evidence type="ECO:0000313" key="2">
    <source>
        <dbReference type="EMBL" id="CAH0103792.1"/>
    </source>
</evidence>
<feature type="compositionally biased region" description="Basic and acidic residues" evidence="1">
    <location>
        <begin position="211"/>
        <end position="220"/>
    </location>
</feature>
<evidence type="ECO:0000256" key="1">
    <source>
        <dbReference type="SAM" id="MobiDB-lite"/>
    </source>
</evidence>
<dbReference type="OrthoDB" id="8744624at2759"/>
<dbReference type="EMBL" id="CAKKLH010000113">
    <property type="protein sequence ID" value="CAH0103792.1"/>
    <property type="molecule type" value="Genomic_DNA"/>
</dbReference>
<dbReference type="Proteomes" id="UP000789390">
    <property type="component" value="Unassembled WGS sequence"/>
</dbReference>
<dbReference type="PANTHER" id="PTHR40240">
    <property type="entry name" value="PLEXUS, ISOFORM A"/>
    <property type="match status" value="1"/>
</dbReference>
<feature type="region of interest" description="Disordered" evidence="1">
    <location>
        <begin position="845"/>
        <end position="868"/>
    </location>
</feature>
<organism evidence="2 3">
    <name type="scientific">Daphnia galeata</name>
    <dbReference type="NCBI Taxonomy" id="27404"/>
    <lineage>
        <taxon>Eukaryota</taxon>
        <taxon>Metazoa</taxon>
        <taxon>Ecdysozoa</taxon>
        <taxon>Arthropoda</taxon>
        <taxon>Crustacea</taxon>
        <taxon>Branchiopoda</taxon>
        <taxon>Diplostraca</taxon>
        <taxon>Cladocera</taxon>
        <taxon>Anomopoda</taxon>
        <taxon>Daphniidae</taxon>
        <taxon>Daphnia</taxon>
    </lineage>
</organism>
<feature type="compositionally biased region" description="Polar residues" evidence="1">
    <location>
        <begin position="590"/>
        <end position="600"/>
    </location>
</feature>
<dbReference type="AlphaFoldDB" id="A0A8J2RLK6"/>
<feature type="compositionally biased region" description="Low complexity" evidence="1">
    <location>
        <begin position="608"/>
        <end position="621"/>
    </location>
</feature>
<proteinExistence type="predicted"/>
<feature type="compositionally biased region" description="Polar residues" evidence="1">
    <location>
        <begin position="845"/>
        <end position="855"/>
    </location>
</feature>
<keyword evidence="3" id="KW-1185">Reference proteome</keyword>
<sequence>MDMYIEKDLKKSLVNNITPGVCYVCGSPNSAIHLLRTKPTTTEPHFPFLEHHEPPIGCELPKSNGTVLVCFVCYSFLHAQWDSYERNNTPHSTRLYWLKRVDQGPYSGSDGQAAEERPIEASPISRAPKVQENTSTQVQRDVYHSLKRPRSRSRDMQPEIIGPTHTKMERISPQGNTSGGTFINENRADSKPEKVENVGEALDLRSSASVSRERDNERAPSRSSVLSHDSGLSGHLLSDGGCGAVEILDLSMPDKNATTEVCYVCGDEFQKGLLSHVYAKPIQHSPFFPSLMLHPRPSRSRPMDSTGRVQACEICTSYLLQQWHTHQSRSTPHSERHYLLRKRQTPVYDTTTFMCYACSLEYPSSSLRLMYCRPNAENEPYFPYLENVRAPPGASPISPQGMVQVCAICFKAIPQRDKVFNNSETGRMITPVVPERRPSPTDTELAAELFCYVCHRISSTSSMKLLCCYPDRRNTSTSPPRVMHFPFLKTLPLPPGPAYFDSSNRTLVCVDCFTHFSHQWHVFENDGLALELRHYTLPPAVHRPSLLAPPPRLEINSNSPTRTDGASHVSASKTPTQSQPVSPGFRPNFISRNRPVQPTTPNAERRPPSSNRNSPANPSPALVSVGNDSHQNPAESSIYCYLCGLNSTRSFSHCSRAEKLREDGAALVCTFCYHMVHSQWKQYEDAPANKTLQPLTRVYNTNDYACYVCGIATYRKRVRALPVKDFPFLKQHRQPRHSLSIENGQFVVVCLDCFESLRTQSLEYERWGLPVEKRQYNWMAIPPPPEDSNNLSTPLERLLAMEQQKRMKEQAAGLPSRPRLLDRTSELHSGEIINNADSTTQITQCSLRTSSTSSAVAMPGKPSGRTHL</sequence>
<comment type="caution">
    <text evidence="2">The sequence shown here is derived from an EMBL/GenBank/DDBJ whole genome shotgun (WGS) entry which is preliminary data.</text>
</comment>
<protein>
    <submittedName>
        <fullName evidence="2">Uncharacterized protein</fullName>
    </submittedName>
</protein>
<reference evidence="2" key="1">
    <citation type="submission" date="2021-11" db="EMBL/GenBank/DDBJ databases">
        <authorList>
            <person name="Schell T."/>
        </authorList>
    </citation>
    <scope>NUCLEOTIDE SEQUENCE</scope>
    <source>
        <strain evidence="2">M5</strain>
    </source>
</reference>
<feature type="region of interest" description="Disordered" evidence="1">
    <location>
        <begin position="106"/>
        <end position="230"/>
    </location>
</feature>
<feature type="region of interest" description="Disordered" evidence="1">
    <location>
        <begin position="543"/>
        <end position="630"/>
    </location>
</feature>
<name>A0A8J2RLK6_9CRUS</name>
<feature type="compositionally biased region" description="Polar residues" evidence="1">
    <location>
        <begin position="173"/>
        <end position="184"/>
    </location>
</feature>
<dbReference type="PANTHER" id="PTHR40240:SF1">
    <property type="entry name" value="PLEXUS, ISOFORM A"/>
    <property type="match status" value="1"/>
</dbReference>
<gene>
    <name evidence="2" type="ORF">DGAL_LOCUS6466</name>
</gene>
<evidence type="ECO:0000313" key="3">
    <source>
        <dbReference type="Proteomes" id="UP000789390"/>
    </source>
</evidence>
<feature type="compositionally biased region" description="Basic and acidic residues" evidence="1">
    <location>
        <begin position="186"/>
        <end position="197"/>
    </location>
</feature>
<accession>A0A8J2RLK6</accession>